<evidence type="ECO:0000313" key="5">
    <source>
        <dbReference type="Proteomes" id="UP000283210"/>
    </source>
</evidence>
<dbReference type="SUPFAM" id="SSF54117">
    <property type="entry name" value="Interleukin 8-like chemokines"/>
    <property type="match status" value="1"/>
</dbReference>
<feature type="chain" id="PRO_5019456295" description="Chemokine interleukin-8-like domain-containing protein" evidence="2">
    <location>
        <begin position="26"/>
        <end position="105"/>
    </location>
</feature>
<feature type="signal peptide" evidence="2">
    <location>
        <begin position="1"/>
        <end position="25"/>
    </location>
</feature>
<keyword evidence="5" id="KW-1185">Reference proteome</keyword>
<dbReference type="GO" id="GO:0006955">
    <property type="term" value="P:immune response"/>
    <property type="evidence" value="ECO:0007669"/>
    <property type="project" value="InterPro"/>
</dbReference>
<reference evidence="4 5" key="2">
    <citation type="submission" date="2019-01" db="EMBL/GenBank/DDBJ databases">
        <title>A chromosome length genome reference of the Java medaka (oryzias javanicus).</title>
        <authorList>
            <person name="Herpin A."/>
            <person name="Takehana Y."/>
            <person name="Naruse K."/>
            <person name="Ansai S."/>
            <person name="Kawaguchi M."/>
        </authorList>
    </citation>
    <scope>NUCLEOTIDE SEQUENCE [LARGE SCALE GENOMIC DNA]</scope>
    <source>
        <strain evidence="4">RS831</strain>
        <tissue evidence="4">Whole body</tissue>
    </source>
</reference>
<dbReference type="AlphaFoldDB" id="A0A437C921"/>
<dbReference type="OrthoDB" id="8457630at2759"/>
<keyword evidence="2" id="KW-0732">Signal</keyword>
<feature type="domain" description="Chemokine interleukin-8-like" evidence="3">
    <location>
        <begin position="31"/>
        <end position="86"/>
    </location>
</feature>
<dbReference type="Proteomes" id="UP000283210">
    <property type="component" value="Chromosome 20"/>
</dbReference>
<proteinExistence type="predicted"/>
<dbReference type="InterPro" id="IPR001811">
    <property type="entry name" value="Chemokine_IL8-like_dom"/>
</dbReference>
<evidence type="ECO:0000256" key="1">
    <source>
        <dbReference type="ARBA" id="ARBA00022514"/>
    </source>
</evidence>
<organism evidence="4 5">
    <name type="scientific">Oryzias javanicus</name>
    <name type="common">Javanese ricefish</name>
    <name type="synonym">Aplocheilus javanicus</name>
    <dbReference type="NCBI Taxonomy" id="123683"/>
    <lineage>
        <taxon>Eukaryota</taxon>
        <taxon>Metazoa</taxon>
        <taxon>Chordata</taxon>
        <taxon>Craniata</taxon>
        <taxon>Vertebrata</taxon>
        <taxon>Euteleostomi</taxon>
        <taxon>Actinopterygii</taxon>
        <taxon>Neopterygii</taxon>
        <taxon>Teleostei</taxon>
        <taxon>Neoteleostei</taxon>
        <taxon>Acanthomorphata</taxon>
        <taxon>Ovalentaria</taxon>
        <taxon>Atherinomorphae</taxon>
        <taxon>Beloniformes</taxon>
        <taxon>Adrianichthyidae</taxon>
        <taxon>Oryziinae</taxon>
        <taxon>Oryzias</taxon>
    </lineage>
</organism>
<dbReference type="GO" id="GO:0005615">
    <property type="term" value="C:extracellular space"/>
    <property type="evidence" value="ECO:0007669"/>
    <property type="project" value="UniProtKB-KW"/>
</dbReference>
<name>A0A437C921_ORYJA</name>
<reference evidence="4 5" key="1">
    <citation type="submission" date="2018-11" db="EMBL/GenBank/DDBJ databases">
        <authorList>
            <person name="Lopez-Roques C."/>
            <person name="Donnadieu C."/>
            <person name="Bouchez O."/>
            <person name="Klopp C."/>
            <person name="Cabau C."/>
            <person name="Zahm M."/>
        </authorList>
    </citation>
    <scope>NUCLEOTIDE SEQUENCE [LARGE SCALE GENOMIC DNA]</scope>
    <source>
        <strain evidence="4">RS831</strain>
        <tissue evidence="4">Whole body</tissue>
    </source>
</reference>
<dbReference type="Pfam" id="PF00048">
    <property type="entry name" value="IL8"/>
    <property type="match status" value="1"/>
</dbReference>
<dbReference type="GO" id="GO:0008009">
    <property type="term" value="F:chemokine activity"/>
    <property type="evidence" value="ECO:0007669"/>
    <property type="project" value="InterPro"/>
</dbReference>
<protein>
    <recommendedName>
        <fullName evidence="3">Chemokine interleukin-8-like domain-containing protein</fullName>
    </recommendedName>
</protein>
<dbReference type="Gene3D" id="2.40.50.40">
    <property type="match status" value="1"/>
</dbReference>
<evidence type="ECO:0000313" key="4">
    <source>
        <dbReference type="EMBL" id="RVE59118.1"/>
    </source>
</evidence>
<evidence type="ECO:0000259" key="3">
    <source>
        <dbReference type="Pfam" id="PF00048"/>
    </source>
</evidence>
<evidence type="ECO:0000256" key="2">
    <source>
        <dbReference type="SAM" id="SignalP"/>
    </source>
</evidence>
<sequence length="105" mass="11463">MNCESVLKSAPVALFLMALVSSGHGVERLASCCTSVSNEEITEPILGYMIQERNLPCVNAVIFQTNSGLYCSRLRAPWVFQKIKELRAKARSTIPSSSASLLSNQ</sequence>
<accession>A0A437C921</accession>
<gene>
    <name evidence="4" type="ORF">OJAV_G00201310</name>
</gene>
<dbReference type="EMBL" id="CM012456">
    <property type="protein sequence ID" value="RVE59118.1"/>
    <property type="molecule type" value="Genomic_DNA"/>
</dbReference>
<dbReference type="InterPro" id="IPR036048">
    <property type="entry name" value="Interleukin_8-like_sf"/>
</dbReference>
<keyword evidence="1" id="KW-0202">Cytokine</keyword>